<sequence length="94" mass="10632">MIKVNETANLNDLLELVKKAETEGERIIIEREGKGKVAIINYADLKLLENLEEARDSELLRQAIAESNGKFYTLDQVLAERGLTLEDIVSEEDE</sequence>
<proteinExistence type="inferred from homology"/>
<dbReference type="NCBIfam" id="TIGR01552">
    <property type="entry name" value="phd_fam"/>
    <property type="match status" value="1"/>
</dbReference>
<comment type="caution">
    <text evidence="3">The sequence shown here is derived from an EMBL/GenBank/DDBJ whole genome shotgun (WGS) entry which is preliminary data.</text>
</comment>
<dbReference type="Proteomes" id="UP000640725">
    <property type="component" value="Unassembled WGS sequence"/>
</dbReference>
<protein>
    <recommendedName>
        <fullName evidence="2">Antitoxin</fullName>
    </recommendedName>
</protein>
<reference evidence="3 4" key="1">
    <citation type="submission" date="2020-10" db="EMBL/GenBank/DDBJ databases">
        <authorList>
            <person name="Castelo-Branco R."/>
            <person name="Eusebio N."/>
            <person name="Adriana R."/>
            <person name="Vieira A."/>
            <person name="Brugerolle De Fraissinette N."/>
            <person name="Rezende De Castro R."/>
            <person name="Schneider M.P."/>
            <person name="Vasconcelos V."/>
            <person name="Leao P.N."/>
        </authorList>
    </citation>
    <scope>NUCLEOTIDE SEQUENCE [LARGE SCALE GENOMIC DNA]</scope>
    <source>
        <strain evidence="3 4">LEGE 06226</strain>
    </source>
</reference>
<dbReference type="Pfam" id="PF02604">
    <property type="entry name" value="PhdYeFM_antitox"/>
    <property type="match status" value="1"/>
</dbReference>
<evidence type="ECO:0000313" key="4">
    <source>
        <dbReference type="Proteomes" id="UP000640725"/>
    </source>
</evidence>
<dbReference type="EMBL" id="JADEWU010000019">
    <property type="protein sequence ID" value="MBE9143725.1"/>
    <property type="molecule type" value="Genomic_DNA"/>
</dbReference>
<organism evidence="3 4">
    <name type="scientific">Planktothrix mougeotii LEGE 06226</name>
    <dbReference type="NCBI Taxonomy" id="1828728"/>
    <lineage>
        <taxon>Bacteria</taxon>
        <taxon>Bacillati</taxon>
        <taxon>Cyanobacteriota</taxon>
        <taxon>Cyanophyceae</taxon>
        <taxon>Oscillatoriophycideae</taxon>
        <taxon>Oscillatoriales</taxon>
        <taxon>Microcoleaceae</taxon>
        <taxon>Planktothrix</taxon>
    </lineage>
</organism>
<evidence type="ECO:0000313" key="3">
    <source>
        <dbReference type="EMBL" id="MBE9143725.1"/>
    </source>
</evidence>
<accession>A0ABR9UB84</accession>
<evidence type="ECO:0000256" key="2">
    <source>
        <dbReference type="RuleBase" id="RU362080"/>
    </source>
</evidence>
<dbReference type="InterPro" id="IPR036165">
    <property type="entry name" value="YefM-like_sf"/>
</dbReference>
<name>A0ABR9UB84_9CYAN</name>
<dbReference type="SUPFAM" id="SSF143120">
    <property type="entry name" value="YefM-like"/>
    <property type="match status" value="1"/>
</dbReference>
<comment type="similarity">
    <text evidence="1 2">Belongs to the phD/YefM antitoxin family.</text>
</comment>
<dbReference type="RefSeq" id="WP_193869265.1">
    <property type="nucleotide sequence ID" value="NZ_JADEWU010000019.1"/>
</dbReference>
<evidence type="ECO:0000256" key="1">
    <source>
        <dbReference type="ARBA" id="ARBA00009981"/>
    </source>
</evidence>
<keyword evidence="4" id="KW-1185">Reference proteome</keyword>
<gene>
    <name evidence="3" type="ORF">IQ236_10855</name>
</gene>
<comment type="function">
    <text evidence="2">Antitoxin component of a type II toxin-antitoxin (TA) system.</text>
</comment>
<dbReference type="InterPro" id="IPR006442">
    <property type="entry name" value="Antitoxin_Phd/YefM"/>
</dbReference>